<evidence type="ECO:0000313" key="4">
    <source>
        <dbReference type="EMBL" id="HGQ65149.1"/>
    </source>
</evidence>
<evidence type="ECO:0000259" key="2">
    <source>
        <dbReference type="Pfam" id="PF01261"/>
    </source>
</evidence>
<sequence length="301" mass="34259">MAKIRLGLNLSWAVKRWPMPDEWSEIVVGLDVKYVQFSFDLLDPRSLPAAVEHMAALILDASRKYGVVIHSTFTGLGAYSFNLLAHPDPVMRFDALDWYMKAVDFTAKIGVKATGGHIAAKSVKDYNDPKRRAQVDNSLVENVRTLRRYAQSKGLEVILWEPMPVPRETPWTINETEEILVRANEGPGAAVLLNIDLGHQCTLQGNEWDPYEWLKRFAPKSPAIHIQQTDGKGDRHWPFTEQFNKIGIIKPDKIIEAIEASGAKEVYLFLEYIPAFEYPDDKVLQELTESVKYLKEYISTE</sequence>
<dbReference type="GO" id="GO:0019852">
    <property type="term" value="P:L-ascorbic acid metabolic process"/>
    <property type="evidence" value="ECO:0007669"/>
    <property type="project" value="TreeGrafter"/>
</dbReference>
<evidence type="ECO:0000313" key="3">
    <source>
        <dbReference type="EMBL" id="HGQ36630.1"/>
    </source>
</evidence>
<proteinExistence type="predicted"/>
<dbReference type="InterPro" id="IPR050417">
    <property type="entry name" value="Sugar_Epim/Isomerase"/>
</dbReference>
<dbReference type="SUPFAM" id="SSF51658">
    <property type="entry name" value="Xylose isomerase-like"/>
    <property type="match status" value="1"/>
</dbReference>
<name>A0A7C4NM40_9CREN</name>
<dbReference type="AlphaFoldDB" id="A0A7C4NM40"/>
<dbReference type="PANTHER" id="PTHR43489:SF1">
    <property type="entry name" value="L-RIBULOSE-5-PHOSPHATE 3-EPIMERASE SGBU-RELATED"/>
    <property type="match status" value="1"/>
</dbReference>
<gene>
    <name evidence="4" type="ORF">ENU08_07890</name>
    <name evidence="3" type="ORF">ENU41_08175</name>
</gene>
<keyword evidence="1 4" id="KW-0413">Isomerase</keyword>
<protein>
    <submittedName>
        <fullName evidence="4">Sugar phosphate isomerase/epimerase</fullName>
    </submittedName>
</protein>
<comment type="caution">
    <text evidence="4">The sequence shown here is derived from an EMBL/GenBank/DDBJ whole genome shotgun (WGS) entry which is preliminary data.</text>
</comment>
<feature type="domain" description="Xylose isomerase-like TIM barrel" evidence="2">
    <location>
        <begin position="32"/>
        <end position="279"/>
    </location>
</feature>
<dbReference type="InterPro" id="IPR013022">
    <property type="entry name" value="Xyl_isomerase-like_TIM-brl"/>
</dbReference>
<accession>A0A7C4NM40</accession>
<organism evidence="4">
    <name type="scientific">Ignisphaera aggregans</name>
    <dbReference type="NCBI Taxonomy" id="334771"/>
    <lineage>
        <taxon>Archaea</taxon>
        <taxon>Thermoproteota</taxon>
        <taxon>Thermoprotei</taxon>
        <taxon>Desulfurococcales</taxon>
        <taxon>Desulfurococcaceae</taxon>
        <taxon>Ignisphaera</taxon>
    </lineage>
</organism>
<dbReference type="Pfam" id="PF01261">
    <property type="entry name" value="AP_endonuc_2"/>
    <property type="match status" value="1"/>
</dbReference>
<evidence type="ECO:0000256" key="1">
    <source>
        <dbReference type="ARBA" id="ARBA00023235"/>
    </source>
</evidence>
<dbReference type="Gene3D" id="3.20.20.150">
    <property type="entry name" value="Divalent-metal-dependent TIM barrel enzymes"/>
    <property type="match status" value="1"/>
</dbReference>
<dbReference type="PANTHER" id="PTHR43489">
    <property type="entry name" value="ISOMERASE"/>
    <property type="match status" value="1"/>
</dbReference>
<dbReference type="GO" id="GO:0034015">
    <property type="term" value="F:L-ribulose-5-phosphate 3-epimerase activity"/>
    <property type="evidence" value="ECO:0007669"/>
    <property type="project" value="TreeGrafter"/>
</dbReference>
<dbReference type="EMBL" id="DTBD01000071">
    <property type="protein sequence ID" value="HGQ65149.1"/>
    <property type="molecule type" value="Genomic_DNA"/>
</dbReference>
<dbReference type="EMBL" id="DTCK01000042">
    <property type="protein sequence ID" value="HGQ36630.1"/>
    <property type="molecule type" value="Genomic_DNA"/>
</dbReference>
<reference evidence="4" key="1">
    <citation type="journal article" date="2020" name="mSystems">
        <title>Genome- and Community-Level Interaction Insights into Carbon Utilization and Element Cycling Functions of Hydrothermarchaeota in Hydrothermal Sediment.</title>
        <authorList>
            <person name="Zhou Z."/>
            <person name="Liu Y."/>
            <person name="Xu W."/>
            <person name="Pan J."/>
            <person name="Luo Z.H."/>
            <person name="Li M."/>
        </authorList>
    </citation>
    <scope>NUCLEOTIDE SEQUENCE [LARGE SCALE GENOMIC DNA]</scope>
    <source>
        <strain evidence="4">SpSt-637</strain>
        <strain evidence="3">SpSt-667</strain>
    </source>
</reference>
<dbReference type="InterPro" id="IPR036237">
    <property type="entry name" value="Xyl_isomerase-like_sf"/>
</dbReference>